<keyword evidence="2" id="KW-1185">Reference proteome</keyword>
<evidence type="ECO:0000313" key="1">
    <source>
        <dbReference type="EMBL" id="MFC7136391.1"/>
    </source>
</evidence>
<comment type="caution">
    <text evidence="1">The sequence shown here is derived from an EMBL/GenBank/DDBJ whole genome shotgun (WGS) entry which is preliminary data.</text>
</comment>
<gene>
    <name evidence="1" type="ORF">ACFQRB_07280</name>
</gene>
<dbReference type="EMBL" id="JBHSZG010000001">
    <property type="protein sequence ID" value="MFC7136391.1"/>
    <property type="molecule type" value="Genomic_DNA"/>
</dbReference>
<proteinExistence type="predicted"/>
<sequence>MRVLHVERGVGVGALTEQYVEAAYPSVEVTHVRGTGYGGEVAAAVAEGVDCVVTDHRPPLTDAGVVAGTVAAVDETVPVVVFSAAPDERIEGAAAVLRKRSGLDGLDALVGTVVGLAADGDGE</sequence>
<dbReference type="Proteomes" id="UP001596368">
    <property type="component" value="Unassembled WGS sequence"/>
</dbReference>
<organism evidence="1 2">
    <name type="scientific">Halobaculum litoreum</name>
    <dbReference type="NCBI Taxonomy" id="3031998"/>
    <lineage>
        <taxon>Archaea</taxon>
        <taxon>Methanobacteriati</taxon>
        <taxon>Methanobacteriota</taxon>
        <taxon>Stenosarchaea group</taxon>
        <taxon>Halobacteria</taxon>
        <taxon>Halobacteriales</taxon>
        <taxon>Haloferacaceae</taxon>
        <taxon>Halobaculum</taxon>
    </lineage>
</organism>
<reference evidence="1 2" key="1">
    <citation type="journal article" date="2019" name="Int. J. Syst. Evol. Microbiol.">
        <title>The Global Catalogue of Microorganisms (GCM) 10K type strain sequencing project: providing services to taxonomists for standard genome sequencing and annotation.</title>
        <authorList>
            <consortium name="The Broad Institute Genomics Platform"/>
            <consortium name="The Broad Institute Genome Sequencing Center for Infectious Disease"/>
            <person name="Wu L."/>
            <person name="Ma J."/>
        </authorList>
    </citation>
    <scope>NUCLEOTIDE SEQUENCE [LARGE SCALE GENOMIC DNA]</scope>
    <source>
        <strain evidence="1 2">DT92</strain>
    </source>
</reference>
<accession>A0ABD5XS99</accession>
<dbReference type="InterPro" id="IPR011006">
    <property type="entry name" value="CheY-like_superfamily"/>
</dbReference>
<dbReference type="SUPFAM" id="SSF52172">
    <property type="entry name" value="CheY-like"/>
    <property type="match status" value="1"/>
</dbReference>
<name>A0ABD5XS99_9EURY</name>
<protein>
    <recommendedName>
        <fullName evidence="3">Response regulatory domain-containing protein</fullName>
    </recommendedName>
</protein>
<dbReference type="AlphaFoldDB" id="A0ABD5XS99"/>
<evidence type="ECO:0000313" key="2">
    <source>
        <dbReference type="Proteomes" id="UP001596368"/>
    </source>
</evidence>
<evidence type="ECO:0008006" key="3">
    <source>
        <dbReference type="Google" id="ProtNLM"/>
    </source>
</evidence>